<evidence type="ECO:0000313" key="3">
    <source>
        <dbReference type="Proteomes" id="UP000658131"/>
    </source>
</evidence>
<feature type="transmembrane region" description="Helical" evidence="1">
    <location>
        <begin position="346"/>
        <end position="367"/>
    </location>
</feature>
<proteinExistence type="predicted"/>
<sequence length="483" mass="52110">MPVSPNTLQAVFELYDDYTASMKKIIESQKEFEGRQKRADQSAVNFQSTLGKTEGKASSAAAGINQLVSKLAKIVTVTDLTKKGWDLMWESINTSAMQKMQETTFGALLNNRTAGSAVYNWVSEYAKTSMLGREDLAKGMTNFLTYSRNAAELERMVKMTERLYAKDPTQGAEGAVFALKEILSGDTMSMRSRFNISGFDGASIRGKMQAGDVTGALDEIDAVLTRFGASQEVVDRNFKNMTVQAGMFATNIKSAFGEEAAPVMEEMGAMWTRLNEDFAAGKFQPFINTMVSGFKLVGTVVIWAADNLNWLIPVLGGVAVAVGVWSAAQTILNLKMFEGALAANAMIWPVTLVIAAVLGLAAAIGIANGGMDSFVDKASKITGVDAAYKKMESGLAQTVPVEITNSSPISVKGDVQIEEESLKWAMDIAGARFFASYSHVVPQLVMQGVQITEKADWREGFEQFGDFIASDYASKPNGAPATA</sequence>
<keyword evidence="1" id="KW-1133">Transmembrane helix</keyword>
<dbReference type="EMBL" id="JACRTB010000054">
    <property type="protein sequence ID" value="MBC8577819.1"/>
    <property type="molecule type" value="Genomic_DNA"/>
</dbReference>
<feature type="transmembrane region" description="Helical" evidence="1">
    <location>
        <begin position="310"/>
        <end position="334"/>
    </location>
</feature>
<keyword evidence="1" id="KW-0812">Transmembrane</keyword>
<organism evidence="2 3">
    <name type="scientific">Yanshouia hominis</name>
    <dbReference type="NCBI Taxonomy" id="2763673"/>
    <lineage>
        <taxon>Bacteria</taxon>
        <taxon>Bacillati</taxon>
        <taxon>Bacillota</taxon>
        <taxon>Clostridia</taxon>
        <taxon>Eubacteriales</taxon>
        <taxon>Oscillospiraceae</taxon>
        <taxon>Yanshouia</taxon>
    </lineage>
</organism>
<reference evidence="2 3" key="1">
    <citation type="submission" date="2020-08" db="EMBL/GenBank/DDBJ databases">
        <title>Genome public.</title>
        <authorList>
            <person name="Liu C."/>
            <person name="Sun Q."/>
        </authorList>
    </citation>
    <scope>NUCLEOTIDE SEQUENCE [LARGE SCALE GENOMIC DNA]</scope>
    <source>
        <strain evidence="2 3">BX1</strain>
    </source>
</reference>
<dbReference type="Proteomes" id="UP000658131">
    <property type="component" value="Unassembled WGS sequence"/>
</dbReference>
<dbReference type="RefSeq" id="WP_262401165.1">
    <property type="nucleotide sequence ID" value="NZ_JACRTB010000054.1"/>
</dbReference>
<keyword evidence="1" id="KW-0472">Membrane</keyword>
<evidence type="ECO:0000313" key="2">
    <source>
        <dbReference type="EMBL" id="MBC8577819.1"/>
    </source>
</evidence>
<comment type="caution">
    <text evidence="2">The sequence shown here is derived from an EMBL/GenBank/DDBJ whole genome shotgun (WGS) entry which is preliminary data.</text>
</comment>
<evidence type="ECO:0000256" key="1">
    <source>
        <dbReference type="SAM" id="Phobius"/>
    </source>
</evidence>
<keyword evidence="3" id="KW-1185">Reference proteome</keyword>
<name>A0ABR7NN20_9FIRM</name>
<accession>A0ABR7NN20</accession>
<gene>
    <name evidence="2" type="ORF">H8717_15645</name>
</gene>
<protein>
    <submittedName>
        <fullName evidence="2">Uncharacterized protein</fullName>
    </submittedName>
</protein>
<feature type="transmembrane region" description="Helical" evidence="1">
    <location>
        <begin position="286"/>
        <end position="304"/>
    </location>
</feature>